<evidence type="ECO:0000313" key="2">
    <source>
        <dbReference type="Proteomes" id="UP000095282"/>
    </source>
</evidence>
<dbReference type="InterPro" id="IPR001810">
    <property type="entry name" value="F-box_dom"/>
</dbReference>
<proteinExistence type="predicted"/>
<dbReference type="PANTHER" id="PTHR21503">
    <property type="entry name" value="F-BOX-CONTAINING HYPOTHETICAL PROTEIN C.ELEGANS"/>
    <property type="match status" value="1"/>
</dbReference>
<evidence type="ECO:0000259" key="1">
    <source>
        <dbReference type="PROSITE" id="PS50181"/>
    </source>
</evidence>
<sequence length="360" mass="42018">MHLHKFPLLVQERILRQMDYSEVFFLSLVSKRSTKTVRTVNWKEIETIRYFFHPRQRISVNVVRKGGNSSADSNCILKISSIDENRGRFSTDIIRISGVDVCCRAAVGKFDIIEDRFFYEPPVAYYTPNERDTVVWAISFYLASIFGKYSKNGLFVSTHTEPLPTYLENTETELFMNCTVEPSFLNVYFSAISIQDFVEISHLKLGEESTMPVERPLTLKFYHASTVHIWGSPWLATGMLRHFKGQRAFVDDSYISTIHVIEFLKRWKSNEELRRLRVFCFKTRSALNFFAIRDATDLWSQGIDLIPMEERQCTMYPWALNYQLIVRRVDGAVAYVSIENNDFSFYVQNLINVESLETEV</sequence>
<dbReference type="PROSITE" id="PS50181">
    <property type="entry name" value="FBOX"/>
    <property type="match status" value="1"/>
</dbReference>
<dbReference type="Proteomes" id="UP000095282">
    <property type="component" value="Unplaced"/>
</dbReference>
<keyword evidence="2" id="KW-1185">Reference proteome</keyword>
<dbReference type="PANTHER" id="PTHR21503:SF8">
    <property type="entry name" value="F-BOX ASSOCIATED DOMAIN-CONTAINING PROTEIN-RELATED"/>
    <property type="match status" value="1"/>
</dbReference>
<protein>
    <submittedName>
        <fullName evidence="3">F-box domain-containing protein</fullName>
    </submittedName>
</protein>
<dbReference type="AlphaFoldDB" id="A0A1I7UX83"/>
<name>A0A1I7UX83_9PELO</name>
<reference evidence="3" key="1">
    <citation type="submission" date="2016-11" db="UniProtKB">
        <authorList>
            <consortium name="WormBaseParasite"/>
        </authorList>
    </citation>
    <scope>IDENTIFICATION</scope>
</reference>
<feature type="domain" description="F-box" evidence="1">
    <location>
        <begin position="1"/>
        <end position="45"/>
    </location>
</feature>
<dbReference type="WBParaSite" id="Csp11.Scaffold630.g20245.t1">
    <property type="protein sequence ID" value="Csp11.Scaffold630.g20245.t1"/>
    <property type="gene ID" value="Csp11.Scaffold630.g20245"/>
</dbReference>
<dbReference type="Pfam" id="PF00646">
    <property type="entry name" value="F-box"/>
    <property type="match status" value="1"/>
</dbReference>
<organism evidence="2 3">
    <name type="scientific">Caenorhabditis tropicalis</name>
    <dbReference type="NCBI Taxonomy" id="1561998"/>
    <lineage>
        <taxon>Eukaryota</taxon>
        <taxon>Metazoa</taxon>
        <taxon>Ecdysozoa</taxon>
        <taxon>Nematoda</taxon>
        <taxon>Chromadorea</taxon>
        <taxon>Rhabditida</taxon>
        <taxon>Rhabditina</taxon>
        <taxon>Rhabditomorpha</taxon>
        <taxon>Rhabditoidea</taxon>
        <taxon>Rhabditidae</taxon>
        <taxon>Peloderinae</taxon>
        <taxon>Caenorhabditis</taxon>
    </lineage>
</organism>
<evidence type="ECO:0000313" key="3">
    <source>
        <dbReference type="WBParaSite" id="Csp11.Scaffold630.g20245.t1"/>
    </source>
</evidence>
<accession>A0A1I7UX83</accession>